<dbReference type="AlphaFoldDB" id="A0A369LBG3"/>
<sequence length="59" mass="7130">MAESFFKTLKRELVNDRDYKTREEASRDIFKYIELYYNRQRMHSSIGYIAPCDLECDVA</sequence>
<dbReference type="InterPro" id="IPR036397">
    <property type="entry name" value="RNaseH_sf"/>
</dbReference>
<feature type="domain" description="Integrase catalytic" evidence="1">
    <location>
        <begin position="3"/>
        <end position="53"/>
    </location>
</feature>
<dbReference type="Proteomes" id="UP000253975">
    <property type="component" value="Unassembled WGS sequence"/>
</dbReference>
<dbReference type="PANTHER" id="PTHR46889">
    <property type="entry name" value="TRANSPOSASE INSF FOR INSERTION SEQUENCE IS3B-RELATED"/>
    <property type="match status" value="1"/>
</dbReference>
<dbReference type="InterPro" id="IPR050900">
    <property type="entry name" value="Transposase_IS3/IS150/IS904"/>
</dbReference>
<dbReference type="GO" id="GO:0015074">
    <property type="term" value="P:DNA integration"/>
    <property type="evidence" value="ECO:0007669"/>
    <property type="project" value="InterPro"/>
</dbReference>
<dbReference type="GO" id="GO:0003676">
    <property type="term" value="F:nucleic acid binding"/>
    <property type="evidence" value="ECO:0007669"/>
    <property type="project" value="InterPro"/>
</dbReference>
<organism evidence="2 3">
    <name type="scientific">Slackia isoflavoniconvertens</name>
    <dbReference type="NCBI Taxonomy" id="572010"/>
    <lineage>
        <taxon>Bacteria</taxon>
        <taxon>Bacillati</taxon>
        <taxon>Actinomycetota</taxon>
        <taxon>Coriobacteriia</taxon>
        <taxon>Eggerthellales</taxon>
        <taxon>Eggerthellaceae</taxon>
        <taxon>Slackia</taxon>
    </lineage>
</organism>
<gene>
    <name evidence="2" type="ORF">C1881_08255</name>
</gene>
<dbReference type="Pfam" id="PF13333">
    <property type="entry name" value="rve_2"/>
    <property type="match status" value="1"/>
</dbReference>
<dbReference type="EMBL" id="PPTO01000014">
    <property type="protein sequence ID" value="RDB56514.1"/>
    <property type="molecule type" value="Genomic_DNA"/>
</dbReference>
<dbReference type="SUPFAM" id="SSF53098">
    <property type="entry name" value="Ribonuclease H-like"/>
    <property type="match status" value="1"/>
</dbReference>
<dbReference type="InterPro" id="IPR012337">
    <property type="entry name" value="RNaseH-like_sf"/>
</dbReference>
<protein>
    <recommendedName>
        <fullName evidence="1">Integrase catalytic domain-containing protein</fullName>
    </recommendedName>
</protein>
<proteinExistence type="predicted"/>
<evidence type="ECO:0000313" key="3">
    <source>
        <dbReference type="Proteomes" id="UP000253975"/>
    </source>
</evidence>
<accession>A0A369LBG3</accession>
<reference evidence="2 3" key="1">
    <citation type="journal article" date="2018" name="Elife">
        <title>Discovery and characterization of a prevalent human gut bacterial enzyme sufficient for the inactivation of a family of plant toxins.</title>
        <authorList>
            <person name="Koppel N."/>
            <person name="Bisanz J.E."/>
            <person name="Pandelia M.E."/>
            <person name="Turnbaugh P.J."/>
            <person name="Balskus E.P."/>
        </authorList>
    </citation>
    <scope>NUCLEOTIDE SEQUENCE [LARGE SCALE GENOMIC DNA]</scope>
    <source>
        <strain evidence="2 3">OB21 GAM31</strain>
    </source>
</reference>
<dbReference type="InterPro" id="IPR001584">
    <property type="entry name" value="Integrase_cat-core"/>
</dbReference>
<dbReference type="PANTHER" id="PTHR46889:SF7">
    <property type="entry name" value="TRANSPOSASE FOR INSERTION SEQUENCE ELEMENT IS904"/>
    <property type="match status" value="1"/>
</dbReference>
<comment type="caution">
    <text evidence="2">The sequence shown here is derived from an EMBL/GenBank/DDBJ whole genome shotgun (WGS) entry which is preliminary data.</text>
</comment>
<evidence type="ECO:0000259" key="1">
    <source>
        <dbReference type="Pfam" id="PF13333"/>
    </source>
</evidence>
<dbReference type="Gene3D" id="3.30.420.10">
    <property type="entry name" value="Ribonuclease H-like superfamily/Ribonuclease H"/>
    <property type="match status" value="1"/>
</dbReference>
<name>A0A369LBG3_9ACTN</name>
<evidence type="ECO:0000313" key="2">
    <source>
        <dbReference type="EMBL" id="RDB56514.1"/>
    </source>
</evidence>